<dbReference type="PANTHER" id="PTHR30189">
    <property type="entry name" value="LPS-ASSEMBLY PROTEIN"/>
    <property type="match status" value="1"/>
</dbReference>
<dbReference type="Proteomes" id="UP000001302">
    <property type="component" value="Chromosome"/>
</dbReference>
<dbReference type="GO" id="GO:0015920">
    <property type="term" value="P:lipopolysaccharide transport"/>
    <property type="evidence" value="ECO:0007669"/>
    <property type="project" value="InterPro"/>
</dbReference>
<dbReference type="GO" id="GO:0009279">
    <property type="term" value="C:cell outer membrane"/>
    <property type="evidence" value="ECO:0007669"/>
    <property type="project" value="UniProtKB-SubCell"/>
</dbReference>
<comment type="function">
    <text evidence="1">Involved in the assembly of lipopolysaccharide (LPS) at the surface of the outer membrane.</text>
</comment>
<feature type="domain" description="LPS-assembly protein LptD central" evidence="3">
    <location>
        <begin position="182"/>
        <end position="251"/>
    </location>
</feature>
<feature type="domain" description="LptD C-terminal" evidence="2">
    <location>
        <begin position="311"/>
        <end position="696"/>
    </location>
</feature>
<reference evidence="5" key="1">
    <citation type="submission" date="2010-08" db="EMBL/GenBank/DDBJ databases">
        <title>Genome sequence of Parvularcula bermudensis HTCC2503.</title>
        <authorList>
            <person name="Kang D.-M."/>
            <person name="Oh H.-M."/>
            <person name="Cho J.-C."/>
        </authorList>
    </citation>
    <scope>NUCLEOTIDE SEQUENCE [LARGE SCALE GENOMIC DNA]</scope>
    <source>
        <strain evidence="5">ATCC BAA-594 / HTCC2503 / KCTC 12087</strain>
    </source>
</reference>
<evidence type="ECO:0000256" key="1">
    <source>
        <dbReference type="HAMAP-Rule" id="MF_01411"/>
    </source>
</evidence>
<proteinExistence type="inferred from homology"/>
<keyword evidence="1" id="KW-0472">Membrane</keyword>
<keyword evidence="5" id="KW-1185">Reference proteome</keyword>
<accession>E0TCF7</accession>
<comment type="subcellular location">
    <subcellularLocation>
        <location evidence="1">Cell outer membrane</location>
    </subcellularLocation>
</comment>
<dbReference type="GO" id="GO:0043165">
    <property type="term" value="P:Gram-negative-bacterium-type cell outer membrane assembly"/>
    <property type="evidence" value="ECO:0007669"/>
    <property type="project" value="UniProtKB-UniRule"/>
</dbReference>
<keyword evidence="1" id="KW-0732">Signal</keyword>
<dbReference type="AlphaFoldDB" id="E0TCF7"/>
<keyword evidence="1" id="KW-0998">Cell outer membrane</keyword>
<organism evidence="4 5">
    <name type="scientific">Parvularcula bermudensis (strain ATCC BAA-594 / HTCC2503 / KCTC 12087)</name>
    <dbReference type="NCBI Taxonomy" id="314260"/>
    <lineage>
        <taxon>Bacteria</taxon>
        <taxon>Pseudomonadati</taxon>
        <taxon>Pseudomonadota</taxon>
        <taxon>Alphaproteobacteria</taxon>
        <taxon>Parvularculales</taxon>
        <taxon>Parvularculaceae</taxon>
        <taxon>Parvularcula</taxon>
    </lineage>
</organism>
<name>E0TCF7_PARBH</name>
<dbReference type="OrthoDB" id="9760225at2"/>
<feature type="chain" id="PRO_5009010402" description="LPS-assembly protein LptD" evidence="1">
    <location>
        <begin position="22"/>
        <end position="771"/>
    </location>
</feature>
<dbReference type="InterPro" id="IPR020889">
    <property type="entry name" value="LipoPS_assembly_LptD"/>
</dbReference>
<dbReference type="RefSeq" id="WP_013300821.1">
    <property type="nucleotide sequence ID" value="NC_014414.1"/>
</dbReference>
<comment type="similarity">
    <text evidence="1">Belongs to the LptD family.</text>
</comment>
<dbReference type="STRING" id="314260.PB2503_08969"/>
<comment type="subunit">
    <text evidence="1">Component of the lipopolysaccharide transport and assembly complex.</text>
</comment>
<dbReference type="eggNOG" id="COG1452">
    <property type="taxonomic scope" value="Bacteria"/>
</dbReference>
<dbReference type="InterPro" id="IPR045659">
    <property type="entry name" value="LptD_2"/>
</dbReference>
<evidence type="ECO:0000259" key="2">
    <source>
        <dbReference type="Pfam" id="PF04453"/>
    </source>
</evidence>
<gene>
    <name evidence="1" type="primary">lptD</name>
    <name evidence="4" type="ordered locus">PB2503_08969</name>
</gene>
<dbReference type="HOGENOM" id="CLU_009039_3_0_5"/>
<dbReference type="InterPro" id="IPR050218">
    <property type="entry name" value="LptD"/>
</dbReference>
<dbReference type="GO" id="GO:1990351">
    <property type="term" value="C:transporter complex"/>
    <property type="evidence" value="ECO:0007669"/>
    <property type="project" value="TreeGrafter"/>
</dbReference>
<dbReference type="HAMAP" id="MF_01411">
    <property type="entry name" value="LPS_assembly_LptD"/>
    <property type="match status" value="1"/>
</dbReference>
<protein>
    <recommendedName>
        <fullName evidence="1">LPS-assembly protein LptD</fullName>
    </recommendedName>
</protein>
<dbReference type="EMBL" id="CP002156">
    <property type="protein sequence ID" value="ADM09847.1"/>
    <property type="molecule type" value="Genomic_DNA"/>
</dbReference>
<dbReference type="InterPro" id="IPR007543">
    <property type="entry name" value="LptD_C"/>
</dbReference>
<evidence type="ECO:0000313" key="5">
    <source>
        <dbReference type="Proteomes" id="UP000001302"/>
    </source>
</evidence>
<reference evidence="4 5" key="2">
    <citation type="journal article" date="2011" name="J. Bacteriol.">
        <title>Complete genome sequence of strain HTCC2503T of Parvularcula bermudensis, the type species of the order "Parvularculales" in the class Alphaproteobacteria.</title>
        <authorList>
            <person name="Oh H.M."/>
            <person name="Kang I."/>
            <person name="Vergin K.L."/>
            <person name="Kang D."/>
            <person name="Rhee K.H."/>
            <person name="Giovannoni S.J."/>
            <person name="Cho J.C."/>
        </authorList>
    </citation>
    <scope>NUCLEOTIDE SEQUENCE [LARGE SCALE GENOMIC DNA]</scope>
    <source>
        <strain evidence="5">ATCC BAA-594 / HTCC2503 / KCTC 12087</strain>
    </source>
</reference>
<evidence type="ECO:0000313" key="4">
    <source>
        <dbReference type="EMBL" id="ADM09847.1"/>
    </source>
</evidence>
<dbReference type="Pfam" id="PF19838">
    <property type="entry name" value="LptD_2"/>
    <property type="match status" value="1"/>
</dbReference>
<comment type="caution">
    <text evidence="1">Lacks conserved residue(s) required for the propagation of feature annotation.</text>
</comment>
<evidence type="ECO:0000259" key="3">
    <source>
        <dbReference type="Pfam" id="PF19838"/>
    </source>
</evidence>
<feature type="signal peptide" evidence="1">
    <location>
        <begin position="1"/>
        <end position="21"/>
    </location>
</feature>
<dbReference type="PANTHER" id="PTHR30189:SF1">
    <property type="entry name" value="LPS-ASSEMBLY PROTEIN LPTD"/>
    <property type="match status" value="1"/>
</dbReference>
<dbReference type="KEGG" id="pbr:PB2503_08969"/>
<dbReference type="Pfam" id="PF04453">
    <property type="entry name" value="LptD"/>
    <property type="match status" value="1"/>
</dbReference>
<sequence precursor="true">MTLLSTSIAALSLTVATVGTAQQSSEIATEETVLFRADTLYRETANSPIVAEGGVEAYAGDQRLLADTLIYDPINDIVTAKGEVVVTTADGRSFYADQVDLTGDLKQGVATNFGALLGEQGRLVGAAVTRGANGVNTIERGTYTACEVCDEDGSATPPTWQVKAVRVIQDTNGQKIRFRHATFEAFGVPLFYTPYFEFPDPSVERVSGFLPPSLGTSSRTGFEIDIPYYFAISDHQDATFSPRYMTNLGTMMKGEYRVLSPKGGAVIQAGMISPEGVIRDPQTGLVLIESDLSGSEIDQLRALGDTTVGPRWHVFAEAATDLEDEWVASVDIDLVSDKNYLGTYDVAPDGALKEAVDILQPDRLENELAFTRDTADSFTDIRALMFQSLRPTEDNDFMADALPRITHERRYPFPGIGGTLTLGGQALVLHRPAGLDTARAIARASYEKTHLTAGGHRLRLFSEVRGDAYRYQDADQGLQECRDGAFVGGQFTTYEECREFLPNEGLVDAFSSTRYLPTAGVEWSYPLARFAQDVSIIIEPRAQLVIAPREDYTDDIFNEDSAFFQFDTVTLFDWIKSTGDDLWEEGQRINLGLSASAIYANGLSVGGSVGQQWRAQDSSQFLEDTGLGDTSSDIVGEVDVSFRDNFAAATQFRVDDEDGTLRRIETDIRGQRDRFAGTLNYLRVDNNDLLSQEERDEFLTAGVYYALSERLDLGGTWLENLNLSETIQQRLILRWADECLTWSLAYQYENREEDGLDEDHSLTFSVDLIGF</sequence>